<feature type="transmembrane region" description="Helical" evidence="7">
    <location>
        <begin position="92"/>
        <end position="113"/>
    </location>
</feature>
<proteinExistence type="inferred from homology"/>
<keyword evidence="4 7" id="KW-0812">Transmembrane</keyword>
<comment type="similarity">
    <text evidence="2">Belongs to the major facilitator superfamily.</text>
</comment>
<dbReference type="InterPro" id="IPR011701">
    <property type="entry name" value="MFS"/>
</dbReference>
<keyword evidence="6 7" id="KW-0472">Membrane</keyword>
<evidence type="ECO:0000256" key="5">
    <source>
        <dbReference type="ARBA" id="ARBA00022989"/>
    </source>
</evidence>
<evidence type="ECO:0000256" key="6">
    <source>
        <dbReference type="ARBA" id="ARBA00023136"/>
    </source>
</evidence>
<dbReference type="GO" id="GO:0012505">
    <property type="term" value="C:endomembrane system"/>
    <property type="evidence" value="ECO:0007669"/>
    <property type="project" value="UniProtKB-SubCell"/>
</dbReference>
<dbReference type="Gene3D" id="1.20.1720.10">
    <property type="entry name" value="Multidrug resistance protein D"/>
    <property type="match status" value="1"/>
</dbReference>
<accession>A0A8H4N9E2</accession>
<feature type="domain" description="Major facilitator superfamily (MFS) profile" evidence="8">
    <location>
        <begin position="2"/>
        <end position="444"/>
    </location>
</feature>
<evidence type="ECO:0000256" key="3">
    <source>
        <dbReference type="ARBA" id="ARBA00022448"/>
    </source>
</evidence>
<dbReference type="OrthoDB" id="6770063at2759"/>
<dbReference type="GO" id="GO:0005886">
    <property type="term" value="C:plasma membrane"/>
    <property type="evidence" value="ECO:0007669"/>
    <property type="project" value="TreeGrafter"/>
</dbReference>
<dbReference type="Gene3D" id="1.20.1250.20">
    <property type="entry name" value="MFS general substrate transporter like domains"/>
    <property type="match status" value="1"/>
</dbReference>
<feature type="transmembrane region" description="Helical" evidence="7">
    <location>
        <begin position="330"/>
        <end position="348"/>
    </location>
</feature>
<feature type="transmembrane region" description="Helical" evidence="7">
    <location>
        <begin position="125"/>
        <end position="147"/>
    </location>
</feature>
<gene>
    <name evidence="9" type="ORF">GTA08_BOTSDO13669</name>
</gene>
<dbReference type="Proteomes" id="UP000572817">
    <property type="component" value="Unassembled WGS sequence"/>
</dbReference>
<dbReference type="InterPro" id="IPR020846">
    <property type="entry name" value="MFS_dom"/>
</dbReference>
<organism evidence="9 10">
    <name type="scientific">Botryosphaeria dothidea</name>
    <dbReference type="NCBI Taxonomy" id="55169"/>
    <lineage>
        <taxon>Eukaryota</taxon>
        <taxon>Fungi</taxon>
        <taxon>Dikarya</taxon>
        <taxon>Ascomycota</taxon>
        <taxon>Pezizomycotina</taxon>
        <taxon>Dothideomycetes</taxon>
        <taxon>Dothideomycetes incertae sedis</taxon>
        <taxon>Botryosphaeriales</taxon>
        <taxon>Botryosphaeriaceae</taxon>
        <taxon>Botryosphaeria</taxon>
    </lineage>
</organism>
<dbReference type="PROSITE" id="PS50850">
    <property type="entry name" value="MFS"/>
    <property type="match status" value="1"/>
</dbReference>
<keyword evidence="3" id="KW-0813">Transport</keyword>
<reference evidence="9" key="1">
    <citation type="submission" date="2020-04" db="EMBL/GenBank/DDBJ databases">
        <title>Genome Assembly and Annotation of Botryosphaeria dothidea sdau 11-99, a Latent Pathogen of Apple Fruit Ring Rot in China.</title>
        <authorList>
            <person name="Yu C."/>
            <person name="Diao Y."/>
            <person name="Lu Q."/>
            <person name="Zhao J."/>
            <person name="Cui S."/>
            <person name="Peng C."/>
            <person name="He B."/>
            <person name="Liu H."/>
        </authorList>
    </citation>
    <scope>NUCLEOTIDE SEQUENCE [LARGE SCALE GENOMIC DNA]</scope>
    <source>
        <strain evidence="9">Sdau11-99</strain>
    </source>
</reference>
<comment type="caution">
    <text evidence="9">The sequence shown here is derived from an EMBL/GenBank/DDBJ whole genome shotgun (WGS) entry which is preliminary data.</text>
</comment>
<dbReference type="SUPFAM" id="SSF103473">
    <property type="entry name" value="MFS general substrate transporter"/>
    <property type="match status" value="1"/>
</dbReference>
<name>A0A8H4N9E2_9PEZI</name>
<feature type="transmembrane region" description="Helical" evidence="7">
    <location>
        <begin position="221"/>
        <end position="242"/>
    </location>
</feature>
<keyword evidence="5 7" id="KW-1133">Transmembrane helix</keyword>
<dbReference type="EMBL" id="WWBZ02000013">
    <property type="protein sequence ID" value="KAF4310706.1"/>
    <property type="molecule type" value="Genomic_DNA"/>
</dbReference>
<evidence type="ECO:0000313" key="10">
    <source>
        <dbReference type="Proteomes" id="UP000572817"/>
    </source>
</evidence>
<comment type="subcellular location">
    <subcellularLocation>
        <location evidence="1">Endomembrane system</location>
        <topology evidence="1">Multi-pass membrane protein</topology>
    </subcellularLocation>
</comment>
<dbReference type="AlphaFoldDB" id="A0A8H4N9E2"/>
<dbReference type="GO" id="GO:0046943">
    <property type="term" value="F:carboxylic acid transmembrane transporter activity"/>
    <property type="evidence" value="ECO:0007669"/>
    <property type="project" value="UniProtKB-ARBA"/>
</dbReference>
<keyword evidence="10" id="KW-1185">Reference proteome</keyword>
<feature type="transmembrane region" description="Helical" evidence="7">
    <location>
        <begin position="159"/>
        <end position="180"/>
    </location>
</feature>
<evidence type="ECO:0000256" key="2">
    <source>
        <dbReference type="ARBA" id="ARBA00008335"/>
    </source>
</evidence>
<feature type="transmembrane region" description="Helical" evidence="7">
    <location>
        <begin position="262"/>
        <end position="284"/>
    </location>
</feature>
<feature type="transmembrane region" description="Helical" evidence="7">
    <location>
        <begin position="37"/>
        <end position="55"/>
    </location>
</feature>
<dbReference type="Pfam" id="PF07690">
    <property type="entry name" value="MFS_1"/>
    <property type="match status" value="1"/>
</dbReference>
<sequence length="670" mass="72476">MVFAGCALVNFGAFLDQTSLAAAHVVVGRALNAGDNMTWITGAYFVTSTACQLLYGRLSDVFSRKVVLLSCIAIFFLGSLASSLAQNAMQLILFRALTGIGGGGLVTGSQMIVSDVVPLRERGKYQGILASAMAIANAVGPILGGVLASQSPQSWRWIFRLNLSLTAFMVLAVTFFMPLRRVQGSWKAKLQAIDFFGALLALAGSVVLTLGLTWAGGQHPWVSVQVVSTLAVGGFLSALFVLWQWKGAKFPLIPMHVFKSKLVCGGCITMFIHGWLFMVQMFYIPTLYQLVYGFSATEAGLLLLPVTLAQPFCGSVSGAITSWTARYKENMCIGWALWSIGLGLLSTITKGSTLAERIGFASLTGIGAGLTLQSSLIAMQAGVERKEMAVITSFRNFIRNFGSTLGLAATATMINNSVQHSFKSAGLSTTQAVLRAYTIPSDDKTREALISGYQSAFRAVFITLAVSLKRPDDNKFKEIKPWKDIVNPAPPGFLPPKAALILGISKDPNTSTTIMFNLRTLISLLTLITIAWTAALPSAALPKRQGSCISALAPPNPVNNVGRISFQRRVIDDQETATWWPNNFIDVHLDGTTAQRTRAVTVTVTNRESRANAIVLTNFQDTLPGTQPREQVRVEVPGYRRENGALIYGSVTSCVELPRLDGTWYFQVER</sequence>
<dbReference type="PANTHER" id="PTHR23501:SF189">
    <property type="entry name" value="DRUG TRANSPORTER, PUTATIVE (AFU_ORTHOLOGUE AFUA_4G03920)-RELATED"/>
    <property type="match status" value="1"/>
</dbReference>
<dbReference type="PANTHER" id="PTHR23501">
    <property type="entry name" value="MAJOR FACILITATOR SUPERFAMILY"/>
    <property type="match status" value="1"/>
</dbReference>
<feature type="transmembrane region" description="Helical" evidence="7">
    <location>
        <begin position="67"/>
        <end position="86"/>
    </location>
</feature>
<feature type="transmembrane region" description="Helical" evidence="7">
    <location>
        <begin position="192"/>
        <end position="215"/>
    </location>
</feature>
<evidence type="ECO:0000256" key="4">
    <source>
        <dbReference type="ARBA" id="ARBA00022692"/>
    </source>
</evidence>
<evidence type="ECO:0000256" key="7">
    <source>
        <dbReference type="SAM" id="Phobius"/>
    </source>
</evidence>
<dbReference type="PRINTS" id="PR01036">
    <property type="entry name" value="TCRTETB"/>
</dbReference>
<protein>
    <submittedName>
        <fullName evidence="9">Tetracycline resistance protein TetB/drug resistance transporter</fullName>
    </submittedName>
</protein>
<evidence type="ECO:0000313" key="9">
    <source>
        <dbReference type="EMBL" id="KAF4310706.1"/>
    </source>
</evidence>
<evidence type="ECO:0000259" key="8">
    <source>
        <dbReference type="PROSITE" id="PS50850"/>
    </source>
</evidence>
<evidence type="ECO:0000256" key="1">
    <source>
        <dbReference type="ARBA" id="ARBA00004127"/>
    </source>
</evidence>
<dbReference type="FunFam" id="1.20.1720.10:FF:000013">
    <property type="entry name" value="Related to multidrug resistance proteins"/>
    <property type="match status" value="1"/>
</dbReference>
<dbReference type="InterPro" id="IPR036259">
    <property type="entry name" value="MFS_trans_sf"/>
</dbReference>